<dbReference type="InterPro" id="IPR028000">
    <property type="entry name" value="Pma1"/>
</dbReference>
<dbReference type="Proteomes" id="UP001302812">
    <property type="component" value="Unassembled WGS sequence"/>
</dbReference>
<keyword evidence="2" id="KW-0812">Transmembrane</keyword>
<feature type="transmembrane region" description="Helical" evidence="2">
    <location>
        <begin position="255"/>
        <end position="279"/>
    </location>
</feature>
<feature type="compositionally biased region" description="Basic and acidic residues" evidence="1">
    <location>
        <begin position="361"/>
        <end position="383"/>
    </location>
</feature>
<evidence type="ECO:0000256" key="2">
    <source>
        <dbReference type="SAM" id="Phobius"/>
    </source>
</evidence>
<dbReference type="Pfam" id="PF14610">
    <property type="entry name" value="Psg1"/>
    <property type="match status" value="1"/>
</dbReference>
<organism evidence="3 4">
    <name type="scientific">Canariomyces notabilis</name>
    <dbReference type="NCBI Taxonomy" id="2074819"/>
    <lineage>
        <taxon>Eukaryota</taxon>
        <taxon>Fungi</taxon>
        <taxon>Dikarya</taxon>
        <taxon>Ascomycota</taxon>
        <taxon>Pezizomycotina</taxon>
        <taxon>Sordariomycetes</taxon>
        <taxon>Sordariomycetidae</taxon>
        <taxon>Sordariales</taxon>
        <taxon>Chaetomiaceae</taxon>
        <taxon>Canariomyces</taxon>
    </lineage>
</organism>
<keyword evidence="2" id="KW-1133">Transmembrane helix</keyword>
<keyword evidence="2" id="KW-0472">Membrane</keyword>
<keyword evidence="4" id="KW-1185">Reference proteome</keyword>
<reference evidence="3" key="2">
    <citation type="submission" date="2023-05" db="EMBL/GenBank/DDBJ databases">
        <authorList>
            <consortium name="Lawrence Berkeley National Laboratory"/>
            <person name="Steindorff A."/>
            <person name="Hensen N."/>
            <person name="Bonometti L."/>
            <person name="Westerberg I."/>
            <person name="Brannstrom I.O."/>
            <person name="Guillou S."/>
            <person name="Cros-Aarteil S."/>
            <person name="Calhoun S."/>
            <person name="Haridas S."/>
            <person name="Kuo A."/>
            <person name="Mondo S."/>
            <person name="Pangilinan J."/>
            <person name="Riley R."/>
            <person name="Labutti K."/>
            <person name="Andreopoulos B."/>
            <person name="Lipzen A."/>
            <person name="Chen C."/>
            <person name="Yanf M."/>
            <person name="Daum C."/>
            <person name="Ng V."/>
            <person name="Clum A."/>
            <person name="Ohm R."/>
            <person name="Martin F."/>
            <person name="Silar P."/>
            <person name="Natvig D."/>
            <person name="Lalanne C."/>
            <person name="Gautier V."/>
            <person name="Ament-Velasquez S.L."/>
            <person name="Kruys A."/>
            <person name="Hutchinson M.I."/>
            <person name="Powell A.J."/>
            <person name="Barry K."/>
            <person name="Miller A.N."/>
            <person name="Grigoriev I.V."/>
            <person name="Debuchy R."/>
            <person name="Gladieux P."/>
            <person name="Thoren M.H."/>
            <person name="Johannesson H."/>
        </authorList>
    </citation>
    <scope>NUCLEOTIDE SEQUENCE</scope>
    <source>
        <strain evidence="3">CBS 508.74</strain>
    </source>
</reference>
<dbReference type="RefSeq" id="XP_064666440.1">
    <property type="nucleotide sequence ID" value="XM_064816037.1"/>
</dbReference>
<evidence type="ECO:0000313" key="4">
    <source>
        <dbReference type="Proteomes" id="UP001302812"/>
    </source>
</evidence>
<evidence type="ECO:0000313" key="3">
    <source>
        <dbReference type="EMBL" id="KAK4108870.1"/>
    </source>
</evidence>
<comment type="caution">
    <text evidence="3">The sequence shown here is derived from an EMBL/GenBank/DDBJ whole genome shotgun (WGS) entry which is preliminary data.</text>
</comment>
<protein>
    <submittedName>
        <fullName evidence="3">Uncharacterized protein</fullName>
    </submittedName>
</protein>
<dbReference type="EMBL" id="MU853360">
    <property type="protein sequence ID" value="KAK4108870.1"/>
    <property type="molecule type" value="Genomic_DNA"/>
</dbReference>
<feature type="region of interest" description="Disordered" evidence="1">
    <location>
        <begin position="322"/>
        <end position="383"/>
    </location>
</feature>
<sequence length="383" mass="39713">MGTTKTLRQLAAAATALFQLQFQFHFHYALALPQAGTTVPAAAVPWVTVDPSGGASTVTPVVFTTEGQRTTVQEAPASLLSTATYTLSPPGRPASTYTGLAPVASATGSAADGVFLACGNANNVGPDEPFCLPKSGSVLYPGRTYYITWSPSYFSPASTPLALQATFPPSSVGLTIAGPFPASQGFYAWSIPSDFLSSRTAEQLNLTFTLVQNDTSTPEGNDIRTYGGPTVYLTPSSSPTGMGPSGSGGTPTNTIVAIAVPVVVITILLLFSGLCFLSYRRHGTIPLLSTLRKRRPTVGGGIGGGGGAGYGVRQSRAERMGTGAALPGDNKSETDVGGVELTDRDSWSPTYTARSAAGGEGRGRNVFREELARQESLRQGRMG</sequence>
<dbReference type="AlphaFoldDB" id="A0AAN6QER1"/>
<proteinExistence type="predicted"/>
<reference evidence="3" key="1">
    <citation type="journal article" date="2023" name="Mol. Phylogenet. Evol.">
        <title>Genome-scale phylogeny and comparative genomics of the fungal order Sordariales.</title>
        <authorList>
            <person name="Hensen N."/>
            <person name="Bonometti L."/>
            <person name="Westerberg I."/>
            <person name="Brannstrom I.O."/>
            <person name="Guillou S."/>
            <person name="Cros-Aarteil S."/>
            <person name="Calhoun S."/>
            <person name="Haridas S."/>
            <person name="Kuo A."/>
            <person name="Mondo S."/>
            <person name="Pangilinan J."/>
            <person name="Riley R."/>
            <person name="LaButti K."/>
            <person name="Andreopoulos B."/>
            <person name="Lipzen A."/>
            <person name="Chen C."/>
            <person name="Yan M."/>
            <person name="Daum C."/>
            <person name="Ng V."/>
            <person name="Clum A."/>
            <person name="Steindorff A."/>
            <person name="Ohm R.A."/>
            <person name="Martin F."/>
            <person name="Silar P."/>
            <person name="Natvig D.O."/>
            <person name="Lalanne C."/>
            <person name="Gautier V."/>
            <person name="Ament-Velasquez S.L."/>
            <person name="Kruys A."/>
            <person name="Hutchinson M.I."/>
            <person name="Powell A.J."/>
            <person name="Barry K."/>
            <person name="Miller A.N."/>
            <person name="Grigoriev I.V."/>
            <person name="Debuchy R."/>
            <person name="Gladieux P."/>
            <person name="Hiltunen Thoren M."/>
            <person name="Johannesson H."/>
        </authorList>
    </citation>
    <scope>NUCLEOTIDE SEQUENCE</scope>
    <source>
        <strain evidence="3">CBS 508.74</strain>
    </source>
</reference>
<accession>A0AAN6QER1</accession>
<gene>
    <name evidence="3" type="ORF">N656DRAFT_783829</name>
</gene>
<dbReference type="GeneID" id="89940162"/>
<evidence type="ECO:0000256" key="1">
    <source>
        <dbReference type="SAM" id="MobiDB-lite"/>
    </source>
</evidence>
<name>A0AAN6QER1_9PEZI</name>